<keyword evidence="9" id="KW-0732">Signal</keyword>
<dbReference type="SUPFAM" id="SSF49478">
    <property type="entry name" value="Cna protein B-type domain"/>
    <property type="match status" value="2"/>
</dbReference>
<feature type="compositionally biased region" description="Basic and acidic residues" evidence="7">
    <location>
        <begin position="110"/>
        <end position="120"/>
    </location>
</feature>
<dbReference type="GO" id="GO:0030246">
    <property type="term" value="F:carbohydrate binding"/>
    <property type="evidence" value="ECO:0007669"/>
    <property type="project" value="InterPro"/>
</dbReference>
<dbReference type="PANTHER" id="PTHR13817">
    <property type="entry name" value="TITIN"/>
    <property type="match status" value="1"/>
</dbReference>
<evidence type="ECO:0000256" key="1">
    <source>
        <dbReference type="ARBA" id="ARBA00000548"/>
    </source>
</evidence>
<dbReference type="PROSITE" id="PS50853">
    <property type="entry name" value="FN3"/>
    <property type="match status" value="4"/>
</dbReference>
<dbReference type="InterPro" id="IPR050964">
    <property type="entry name" value="Striated_Muscle_Regulatory"/>
</dbReference>
<comment type="catalytic activity">
    <reaction evidence="1">
        <text>Endohydrolysis of (1-&gt;4)-alpha-D-glucosidic linkages in polysaccharides containing three or more (1-&gt;4)-alpha-linked D-glucose units.</text>
        <dbReference type="EC" id="3.2.1.1"/>
    </reaction>
</comment>
<feature type="domain" description="Fibronectin type-III" evidence="10">
    <location>
        <begin position="1519"/>
        <end position="1610"/>
    </location>
</feature>
<feature type="chain" id="PRO_5023940851" description="alpha-amylase" evidence="9">
    <location>
        <begin position="35"/>
        <end position="1888"/>
    </location>
</feature>
<keyword evidence="12" id="KW-1185">Reference proteome</keyword>
<evidence type="ECO:0000256" key="9">
    <source>
        <dbReference type="SAM" id="SignalP"/>
    </source>
</evidence>
<keyword evidence="5" id="KW-0624">Polysaccharide degradation</keyword>
<comment type="caution">
    <text evidence="11">The sequence shown here is derived from an EMBL/GenBank/DDBJ whole genome shotgun (WGS) entry which is preliminary data.</text>
</comment>
<feature type="region of interest" description="Disordered" evidence="7">
    <location>
        <begin position="53"/>
        <end position="125"/>
    </location>
</feature>
<dbReference type="InterPro" id="IPR013783">
    <property type="entry name" value="Ig-like_fold"/>
</dbReference>
<dbReference type="Pfam" id="PF13620">
    <property type="entry name" value="CarboxypepD_reg"/>
    <property type="match status" value="2"/>
</dbReference>
<dbReference type="Gene3D" id="2.60.40.10">
    <property type="entry name" value="Immunoglobulins"/>
    <property type="match status" value="6"/>
</dbReference>
<sequence>MASRRGAPSRLLASVVASAAAVALVLSGASISFADTAEPAAPPAAVEVAAVTDPASPEVPASVAPPSTDAVASAPAAEPAPAPAAPAAPAPVPAPDAAPAAPAPAAPAPPREEAPARDAAADPAAAFAASAEPAEFFFDGDPREIVATPGAAGVATLTGTVVDAGSGAPVAGVRVWAASSGGDNVPAANAVRTASDGTFTVTIAEGSGFYGFEIGQSVETIHLGAYGSLAGVAFDHAYDLGVLTVERGALLSGRMAAPTADVAGFEAYVSIVPVGGSGPQFWWGGDIAAGGSTAWQTVVAPGTYTVEFSNRGQFASVWWQNATTAASATPVAVAVGQSRTGIDATFTLGANRLSGTVRSAAGAPLAGVAVTAIGGSGNGNGSAWATTDAQGRYLLSNLAAGEYRLEFRPRAGDGLTAHFRGATAADAERIVVGTDTVRTGLDVAVVRGGTVTGTIPAELRGDATRVSLTGDRTSGYLGAALGADGSFAVTDVAPGTYVLAVDGRTQLFLPGAVVMRGAETVALDLSSLRAGDLTVTVAADLTGSQIALVDAGSNAGTNTVVASRWMASGETATFRVPAGDYLVRFTGAGGVATYFPASTSPRGATVLTVAPDAPQAITLTGGTGEISGTIVDIDGSAALAGIAVELYRADQLDGSPTATTVTGDDGAFAFAGLGINNYAVRAVGGASLYVDRWFGPSGGRSDATAIEIGDGGRFADADLALTLGGGVSGTLADTAQFTTWDRLYLSFRQVDTGLFLDRRVTVGDIQRDGSWAVLGLPAGDYDLLASLGSDSLTGAGRITIERGEVTGGIALALPATQLSGIVTSPTGTPAYAEVTAHWTDPGMEWESTRTTYTNSTTGAYRLNGVPQGAEVRLEFSGRYAGLGTQWWQGAATKDAATPITIGAEPVVANAQLPAGIPVSGRLIDAVSGEPVAGVYVNSGAYTGPDGRFRTTAPAPGRFDLQTQGGDRYVAATLTFDVPDAGLADVEIALERGYVIRGTVSAENNGAALSGVSVTAYDAGSAMDWRGSAYSAGGTFSTQALAPGRYKLQASNPSGLYVAQWFDGADTFADARIIEIVDRDVDLDLMLGLGGTASGRVVDSAGAPIAGARVGVATAPQTGIARFFADAWSLVSGAPAGNPILGIEVTTDANGEFRLPPLEAGDYTMYVTSEGLGTIWFDGAKTRAEADVIRITPGQTVTFAGSIELPALAEGEEPLSPEQTLSADFAIIANPVDVSADAGTDAVFTALASGLPAPTVQWQVRPGGGKWADIVGAIDSRLTVPAVTAADDGSEYRAVFARGAETLTSGPARLSVTEPASAPAAPAAPTIGEVTTTSVALTWSAPADGGSPITGYRVEVFEKDAATPVRTVPLGNVRAQTIGGLTPGIAYEVSVSAVNAVGVGAASSRAAVTTLALTAPGAPTGLAIGTTTPTSIAVSWSAPASTGGTPITGYVVSARPAGAAMPTTVVEVAAGLQAATLTALASDTEYEIAVVARNAVGDGAPATTTARTAEKPPVLIVPGAPTDVRTTDVGTASIVLGWTAPASDGGSPITGYVVTVATGGQVVAAAVEIDGERALVGGLAPATAYEISVAAVNAIGTGAPSTPLPVTTATPAAVVPEAPTAVSAGAATVTSVVVTWGEPESDGGAAVLGYDIVVLAGGEPVAAQIVVNGTEAIVSGLAPDTAYEIVVAARNVVGAGPGARAEARTLTATDPGTGEPGTGGPGTGEPTPAPTTPAPSPTPGTTAPGLPSTGPSAQPVAPASASLTDASRGGLTLAPGTVAPGDTVRMSGLDAGRTYHVWFFSTPTFAGTVTADAVGTALVRVPAGLAPGAHRIVAVDAATGEVAGWEPVTVAARLAATGGQLPVAGALFGGILLLAGLSLAAAGRARRSA</sequence>
<evidence type="ECO:0000256" key="4">
    <source>
        <dbReference type="ARBA" id="ARBA00023295"/>
    </source>
</evidence>
<accession>A0A5J5IQ96</accession>
<protein>
    <recommendedName>
        <fullName evidence="2">alpha-amylase</fullName>
        <ecNumber evidence="2">3.2.1.1</ecNumber>
    </recommendedName>
    <alternativeName>
        <fullName evidence="6">1,4-alpha-D-glucan glucanohydrolase</fullName>
    </alternativeName>
</protein>
<feature type="compositionally biased region" description="Pro residues" evidence="7">
    <location>
        <begin position="1726"/>
        <end position="1737"/>
    </location>
</feature>
<dbReference type="Proteomes" id="UP000327039">
    <property type="component" value="Unassembled WGS sequence"/>
</dbReference>
<evidence type="ECO:0000313" key="11">
    <source>
        <dbReference type="EMBL" id="KAA9084117.1"/>
    </source>
</evidence>
<proteinExistence type="predicted"/>
<keyword evidence="5" id="KW-0119">Carbohydrate metabolism</keyword>
<dbReference type="Pfam" id="PF00041">
    <property type="entry name" value="fn3"/>
    <property type="match status" value="4"/>
</dbReference>
<evidence type="ECO:0000256" key="7">
    <source>
        <dbReference type="SAM" id="MobiDB-lite"/>
    </source>
</evidence>
<feature type="compositionally biased region" description="Pro residues" evidence="7">
    <location>
        <begin position="78"/>
        <end position="109"/>
    </location>
</feature>
<dbReference type="EC" id="3.2.1.1" evidence="2"/>
<feature type="region of interest" description="Disordered" evidence="7">
    <location>
        <begin position="1695"/>
        <end position="1774"/>
    </location>
</feature>
<dbReference type="PANTHER" id="PTHR13817:SF73">
    <property type="entry name" value="FIBRONECTIN TYPE-III DOMAIN-CONTAINING PROTEIN"/>
    <property type="match status" value="1"/>
</dbReference>
<evidence type="ECO:0000256" key="8">
    <source>
        <dbReference type="SAM" id="Phobius"/>
    </source>
</evidence>
<dbReference type="InterPro" id="IPR003961">
    <property type="entry name" value="FN3_dom"/>
</dbReference>
<dbReference type="SMART" id="SM00060">
    <property type="entry name" value="FN3"/>
    <property type="match status" value="5"/>
</dbReference>
<organism evidence="11 12">
    <name type="scientific">Microbacterium radiodurans</name>
    <dbReference type="NCBI Taxonomy" id="661398"/>
    <lineage>
        <taxon>Bacteria</taxon>
        <taxon>Bacillati</taxon>
        <taxon>Actinomycetota</taxon>
        <taxon>Actinomycetes</taxon>
        <taxon>Micrococcales</taxon>
        <taxon>Microbacteriaceae</taxon>
        <taxon>Microbacterium</taxon>
    </lineage>
</organism>
<dbReference type="SUPFAM" id="SSF48726">
    <property type="entry name" value="Immunoglobulin"/>
    <property type="match status" value="1"/>
</dbReference>
<feature type="compositionally biased region" description="Low complexity" evidence="7">
    <location>
        <begin position="53"/>
        <end position="77"/>
    </location>
</feature>
<feature type="signal peptide" evidence="9">
    <location>
        <begin position="1"/>
        <end position="34"/>
    </location>
</feature>
<feature type="domain" description="Fibronectin type-III" evidence="10">
    <location>
        <begin position="1320"/>
        <end position="1412"/>
    </location>
</feature>
<dbReference type="GO" id="GO:0004556">
    <property type="term" value="F:alpha-amylase activity"/>
    <property type="evidence" value="ECO:0007669"/>
    <property type="project" value="UniProtKB-EC"/>
</dbReference>
<evidence type="ECO:0000313" key="12">
    <source>
        <dbReference type="Proteomes" id="UP000327039"/>
    </source>
</evidence>
<dbReference type="GO" id="GO:0000272">
    <property type="term" value="P:polysaccharide catabolic process"/>
    <property type="evidence" value="ECO:0007669"/>
    <property type="project" value="UniProtKB-KW"/>
</dbReference>
<keyword evidence="8" id="KW-0812">Transmembrane</keyword>
<dbReference type="EMBL" id="VYRZ01000004">
    <property type="protein sequence ID" value="KAA9084117.1"/>
    <property type="molecule type" value="Genomic_DNA"/>
</dbReference>
<evidence type="ECO:0000259" key="10">
    <source>
        <dbReference type="PROSITE" id="PS50853"/>
    </source>
</evidence>
<keyword evidence="4" id="KW-0326">Glycosidase</keyword>
<reference evidence="12" key="1">
    <citation type="submission" date="2019-09" db="EMBL/GenBank/DDBJ databases">
        <title>Mumia zhuanghuii sp. nov. isolated from the intestinal contents of plateau pika (Ochotona curzoniae) in the Qinghai-Tibet plateau of China.</title>
        <authorList>
            <person name="Tian Z."/>
        </authorList>
    </citation>
    <scope>NUCLEOTIDE SEQUENCE [LARGE SCALE GENOMIC DNA]</scope>
    <source>
        <strain evidence="12">DSM 25564</strain>
    </source>
</reference>
<dbReference type="CDD" id="cd00063">
    <property type="entry name" value="FN3"/>
    <property type="match status" value="4"/>
</dbReference>
<dbReference type="InterPro" id="IPR013784">
    <property type="entry name" value="Carb-bd-like_fold"/>
</dbReference>
<dbReference type="OrthoDB" id="5380360at2"/>
<dbReference type="SUPFAM" id="SSF49452">
    <property type="entry name" value="Starch-binding domain-like"/>
    <property type="match status" value="2"/>
</dbReference>
<feature type="compositionally biased region" description="Low complexity" evidence="7">
    <location>
        <begin position="1738"/>
        <end position="1761"/>
    </location>
</feature>
<dbReference type="InterPro" id="IPR036116">
    <property type="entry name" value="FN3_sf"/>
</dbReference>
<keyword evidence="8" id="KW-0472">Membrane</keyword>
<keyword evidence="3" id="KW-0677">Repeat</keyword>
<dbReference type="RefSeq" id="WP_150420364.1">
    <property type="nucleotide sequence ID" value="NZ_VYRZ01000004.1"/>
</dbReference>
<keyword evidence="8" id="KW-1133">Transmembrane helix</keyword>
<dbReference type="Gene3D" id="2.60.40.1120">
    <property type="entry name" value="Carboxypeptidase-like, regulatory domain"/>
    <property type="match status" value="1"/>
</dbReference>
<dbReference type="InterPro" id="IPR036179">
    <property type="entry name" value="Ig-like_dom_sf"/>
</dbReference>
<evidence type="ECO:0000256" key="6">
    <source>
        <dbReference type="ARBA" id="ARBA00030238"/>
    </source>
</evidence>
<dbReference type="SUPFAM" id="SSF49265">
    <property type="entry name" value="Fibronectin type III"/>
    <property type="match status" value="2"/>
</dbReference>
<feature type="domain" description="Fibronectin type-III" evidence="10">
    <location>
        <begin position="1617"/>
        <end position="1711"/>
    </location>
</feature>
<feature type="domain" description="Fibronectin type-III" evidence="10">
    <location>
        <begin position="1417"/>
        <end position="1511"/>
    </location>
</feature>
<feature type="compositionally biased region" description="Gly residues" evidence="7">
    <location>
        <begin position="1713"/>
        <end position="1722"/>
    </location>
</feature>
<evidence type="ECO:0000256" key="5">
    <source>
        <dbReference type="ARBA" id="ARBA00023326"/>
    </source>
</evidence>
<gene>
    <name evidence="11" type="ORF">F6B42_14125</name>
</gene>
<evidence type="ECO:0000256" key="2">
    <source>
        <dbReference type="ARBA" id="ARBA00012595"/>
    </source>
</evidence>
<name>A0A5J5IQ96_9MICO</name>
<keyword evidence="4" id="KW-0378">Hydrolase</keyword>
<feature type="transmembrane region" description="Helical" evidence="8">
    <location>
        <begin position="1862"/>
        <end position="1882"/>
    </location>
</feature>
<dbReference type="PRINTS" id="PR00014">
    <property type="entry name" value="FNTYPEIII"/>
</dbReference>
<evidence type="ECO:0000256" key="3">
    <source>
        <dbReference type="ARBA" id="ARBA00022737"/>
    </source>
</evidence>